<dbReference type="GO" id="GO:0005509">
    <property type="term" value="F:calcium ion binding"/>
    <property type="evidence" value="ECO:0007669"/>
    <property type="project" value="InterPro"/>
</dbReference>
<gene>
    <name evidence="15" type="ORF">DdX_00730</name>
</gene>
<evidence type="ECO:0000256" key="4">
    <source>
        <dbReference type="ARBA" id="ARBA00013350"/>
    </source>
</evidence>
<dbReference type="CDD" id="cd00110">
    <property type="entry name" value="LamG"/>
    <property type="match status" value="3"/>
</dbReference>
<comment type="pathway">
    <text evidence="2 11">Protein modification; protein glycosylation.</text>
</comment>
<dbReference type="InterPro" id="IPR000742">
    <property type="entry name" value="EGF"/>
</dbReference>
<evidence type="ECO:0000256" key="10">
    <source>
        <dbReference type="PROSITE-ProRule" id="PRU00076"/>
    </source>
</evidence>
<dbReference type="PROSITE" id="PS50025">
    <property type="entry name" value="LAM_G_DOMAIN"/>
    <property type="match status" value="2"/>
</dbReference>
<keyword evidence="10" id="KW-0245">EGF-like domain</keyword>
<evidence type="ECO:0000259" key="14">
    <source>
        <dbReference type="PROSITE" id="PS50835"/>
    </source>
</evidence>
<comment type="similarity">
    <text evidence="3 11">Belongs to the DDOST 48 kDa subunit family.</text>
</comment>
<dbReference type="InterPro" id="IPR013783">
    <property type="entry name" value="Ig-like_fold"/>
</dbReference>
<organism evidence="15 16">
    <name type="scientific">Ditylenchus destructor</name>
    <dbReference type="NCBI Taxonomy" id="166010"/>
    <lineage>
        <taxon>Eukaryota</taxon>
        <taxon>Metazoa</taxon>
        <taxon>Ecdysozoa</taxon>
        <taxon>Nematoda</taxon>
        <taxon>Chromadorea</taxon>
        <taxon>Rhabditida</taxon>
        <taxon>Tylenchina</taxon>
        <taxon>Tylenchomorpha</taxon>
        <taxon>Sphaerularioidea</taxon>
        <taxon>Anguinidae</taxon>
        <taxon>Anguininae</taxon>
        <taxon>Ditylenchus</taxon>
    </lineage>
</organism>
<accession>A0AAD4RDG6</accession>
<feature type="disulfide bond" evidence="10">
    <location>
        <begin position="345"/>
        <end position="362"/>
    </location>
</feature>
<feature type="domain" description="EGF-like" evidence="13">
    <location>
        <begin position="336"/>
        <end position="374"/>
    </location>
</feature>
<name>A0AAD4RDG6_9BILA</name>
<evidence type="ECO:0000256" key="3">
    <source>
        <dbReference type="ARBA" id="ARBA00008743"/>
    </source>
</evidence>
<dbReference type="Gene3D" id="2.60.120.200">
    <property type="match status" value="3"/>
</dbReference>
<dbReference type="InterPro" id="IPR007110">
    <property type="entry name" value="Ig-like_dom"/>
</dbReference>
<dbReference type="Gene3D" id="2.10.25.10">
    <property type="entry name" value="Laminin"/>
    <property type="match status" value="1"/>
</dbReference>
<dbReference type="Pfam" id="PF23358">
    <property type="entry name" value="OST48_MD"/>
    <property type="match status" value="1"/>
</dbReference>
<dbReference type="Pfam" id="PF02210">
    <property type="entry name" value="Laminin_G_2"/>
    <property type="match status" value="1"/>
</dbReference>
<comment type="caution">
    <text evidence="15">The sequence shown here is derived from an EMBL/GenBank/DDBJ whole genome shotgun (WGS) entry which is preliminary data.</text>
</comment>
<comment type="function">
    <text evidence="11">Subunit of the oligosaccharyl transferase (OST) complex that catalyzes the initial transfer of a defined glycan (Glc(3)Man(9)GlcNAc(2) in eukaryotes) from the lipid carrier dolichol-pyrophosphate to an asparagine residue within an Asn-X-Ser/Thr consensus motif in nascent polypeptide chains, the first step in protein N-glycosylation. N-glycosylation occurs cotranslationally and the complex associates with the Sec61 complex at the channel-forming translocon complex that mediates protein translocation across the endoplasmic reticulum (ER).</text>
</comment>
<comment type="subcellular location">
    <subcellularLocation>
        <location evidence="1 11">Endoplasmic reticulum membrane</location>
        <topology evidence="1 11">Single-pass type I membrane protein</topology>
    </subcellularLocation>
</comment>
<dbReference type="SMART" id="SM00181">
    <property type="entry name" value="EGF"/>
    <property type="match status" value="3"/>
</dbReference>
<dbReference type="PANTHER" id="PTHR10830">
    <property type="entry name" value="DOLICHYL-DIPHOSPHOOLIGOSACCHARIDE--PROTEIN GLYCOSYLTRANSFERASE 48 KDA SUBUNIT"/>
    <property type="match status" value="1"/>
</dbReference>
<dbReference type="SMART" id="SM00179">
    <property type="entry name" value="EGF_CA"/>
    <property type="match status" value="1"/>
</dbReference>
<dbReference type="InterPro" id="IPR001791">
    <property type="entry name" value="Laminin_G"/>
</dbReference>
<evidence type="ECO:0000256" key="7">
    <source>
        <dbReference type="ARBA" id="ARBA00022989"/>
    </source>
</evidence>
<evidence type="ECO:0000259" key="12">
    <source>
        <dbReference type="PROSITE" id="PS50025"/>
    </source>
</evidence>
<dbReference type="GO" id="GO:0018279">
    <property type="term" value="P:protein N-linked glycosylation via asparagine"/>
    <property type="evidence" value="ECO:0007669"/>
    <property type="project" value="UniProtKB-UniRule"/>
</dbReference>
<dbReference type="PROSITE" id="PS50026">
    <property type="entry name" value="EGF_3"/>
    <property type="match status" value="3"/>
</dbReference>
<feature type="domain" description="EGF-like" evidence="13">
    <location>
        <begin position="382"/>
        <end position="413"/>
    </location>
</feature>
<dbReference type="InterPro" id="IPR055457">
    <property type="entry name" value="OST48_N"/>
</dbReference>
<dbReference type="Pfam" id="PF00054">
    <property type="entry name" value="Laminin_G_1"/>
    <property type="match status" value="1"/>
</dbReference>
<dbReference type="InterPro" id="IPR001881">
    <property type="entry name" value="EGF-like_Ca-bd_dom"/>
</dbReference>
<feature type="domain" description="Laminin G" evidence="12">
    <location>
        <begin position="419"/>
        <end position="600"/>
    </location>
</feature>
<dbReference type="PROSITE" id="PS50835">
    <property type="entry name" value="IG_LIKE"/>
    <property type="match status" value="1"/>
</dbReference>
<proteinExistence type="inferred from homology"/>
<dbReference type="PANTHER" id="PTHR10830:SF0">
    <property type="entry name" value="DOLICHYL-DIPHOSPHOOLIGOSACCHARIDE--PROTEIN GLYCOSYLTRANSFERASE 48 KDA SUBUNIT"/>
    <property type="match status" value="1"/>
</dbReference>
<keyword evidence="5 11" id="KW-0812">Transmembrane</keyword>
<feature type="domain" description="Laminin G" evidence="12">
    <location>
        <begin position="757"/>
        <end position="937"/>
    </location>
</feature>
<evidence type="ECO:0000256" key="2">
    <source>
        <dbReference type="ARBA" id="ARBA00004922"/>
    </source>
</evidence>
<sequence length="1397" mass="154544">MAQIEAYNWLYKINESKPLKRTNASLGGLVTTAAPIDNPILPPDRKDHIVNIASTPKPTNPPASTTIKTVATPTTLPVVNLEKKLENLPTENMKLDVFEVYEPIRKIVGEQVIIPCAAQEAADQATEEQLRLSWARVDGGHMPAGYRIENSKLILPRLERNFSGKYQCIVEDLSGRGFASLIDLKVGDYIPNFNGKSIIEIVPRVQDQWHKLDLELSVKPESKDGVIFHAEQTEGVVETKKAIETGEWSRIHVANDFDKASIQVGNEEYVTIVLDTPPDWDLPREGFTAYLGGTGNQTFISSPASFYGSISKLKINNETIDIGSKRITEDMSLSMSVNECYNEPCRNFGECVPAYEHGGFRCECSKEFQGNLCQFRSRFCINGDECASGYCADGDWGSNNCVCPLDRYGKFCELHAAPSISSSFKFNGKSSFLAVQPKKQVDQFSIEFNLNVANSNSRRLDDQVIAYVASGFDEYKSQFAALAVRDNDLVSIHTDEEREIETVEMIENVHKTGSHNIKLTHKDNRIQMQIDGRERDSIHLSQAGTHLYIGGYPPGMQPAPAISSQFGFFNGCVSVLSINGESFDATDASSDIMTGDLDECTVSTMDNSIPYTIESISTTATTRTKVPTITVTMDTPLSSTPYQFQVVQTFPPETQAHTTTTPIPITTTLPEVSMTEIPMPRTTATQIIILPDSIPMEMVDEGPDTSTKVELEPFVGLCDGKVCGDHGECETINTTHVICSCRDYYSGIMCEDFTPIEYAAKFQGNAFVVFSADDFPHLTSEREEIIEMRLRTTSRYGLIFWQGQHPESTLSGEDYVSIGLSDGYLQYRFELGGGAAQLFSISPVNDGRTHVIRASRKGRNGTLIVDRDPPIYGTSSGILAMLNVEGNIYVGGVPDLAGMTAGIHSQNFVGCIADIILSEKRLDLMANAIDGRNVRTCDSWRPTRRKSIKRKKMARILFYLLFLLFVSRSVKSDRILVLVDNLAIRETHSTFLKSLEDRGHSLKVQMADDASLTLIQYGEFLYDHLVIFAPSVEEFGGTISVPEITKFIDGGGNILVAAGSSIGDAIRELAAEVGFEFDEDKTQVIDHFNYDAVIDDGTHTTIVAPSAQLIGAELITGDKTKINPVLFRGTALVADLTNKLRLEVMTAATTAYSFNPNSPVDEYPAAVGKSTILIGAIQARNNARVVIAGSLDMFSNEFLKASVNKAGAIKSGNLELVTSLSKWVFKESGVLRVTSVKHNIVGESKPPREYTIEEEVSYEIHVEELQNGKWIPFQGKDMQLEFVRIDPFVRTTLKNNGKLSTVFKVPDVYGVYKFLVDYRRVGYTHLYDVQQVSVRPLKHNQYERFVTAAYPYYVSAFSMMIGVFIFSFVFLYYKDSPALAATAQPAKMATPAGKTSK</sequence>
<evidence type="ECO:0000256" key="1">
    <source>
        <dbReference type="ARBA" id="ARBA00004115"/>
    </source>
</evidence>
<evidence type="ECO:0000256" key="5">
    <source>
        <dbReference type="ARBA" id="ARBA00022692"/>
    </source>
</evidence>
<evidence type="ECO:0000313" key="15">
    <source>
        <dbReference type="EMBL" id="KAI1728540.1"/>
    </source>
</evidence>
<dbReference type="InterPro" id="IPR055459">
    <property type="entry name" value="OST48_MD"/>
</dbReference>
<keyword evidence="6 11" id="KW-0256">Endoplasmic reticulum</keyword>
<feature type="domain" description="EGF-like" evidence="13">
    <location>
        <begin position="714"/>
        <end position="751"/>
    </location>
</feature>
<comment type="caution">
    <text evidence="10">Lacks conserved residue(s) required for the propagation of feature annotation.</text>
</comment>
<feature type="transmembrane region" description="Helical" evidence="11">
    <location>
        <begin position="1350"/>
        <end position="1373"/>
    </location>
</feature>
<dbReference type="SUPFAM" id="SSF57196">
    <property type="entry name" value="EGF/Laminin"/>
    <property type="match status" value="1"/>
</dbReference>
<dbReference type="Pfam" id="PF03345">
    <property type="entry name" value="OST48_N"/>
    <property type="match status" value="1"/>
</dbReference>
<feature type="disulfide bond" evidence="10">
    <location>
        <begin position="403"/>
        <end position="412"/>
    </location>
</feature>
<dbReference type="EMBL" id="JAKKPZ010000001">
    <property type="protein sequence ID" value="KAI1728540.1"/>
    <property type="molecule type" value="Genomic_DNA"/>
</dbReference>
<dbReference type="SUPFAM" id="SSF49899">
    <property type="entry name" value="Concanavalin A-like lectins/glucanases"/>
    <property type="match status" value="3"/>
</dbReference>
<keyword evidence="16" id="KW-1185">Reference proteome</keyword>
<dbReference type="InterPro" id="IPR013320">
    <property type="entry name" value="ConA-like_dom_sf"/>
</dbReference>
<evidence type="ECO:0000256" key="11">
    <source>
        <dbReference type="RuleBase" id="RU361142"/>
    </source>
</evidence>
<evidence type="ECO:0000256" key="6">
    <source>
        <dbReference type="ARBA" id="ARBA00022824"/>
    </source>
</evidence>
<evidence type="ECO:0000313" key="16">
    <source>
        <dbReference type="Proteomes" id="UP001201812"/>
    </source>
</evidence>
<dbReference type="CDD" id="cd00054">
    <property type="entry name" value="EGF_CA"/>
    <property type="match status" value="1"/>
</dbReference>
<keyword evidence="7 11" id="KW-1133">Transmembrane helix</keyword>
<evidence type="ECO:0000256" key="9">
    <source>
        <dbReference type="ARBA" id="ARBA00023157"/>
    </source>
</evidence>
<keyword evidence="8 11" id="KW-0472">Membrane</keyword>
<dbReference type="PROSITE" id="PS00022">
    <property type="entry name" value="EGF_1"/>
    <property type="match status" value="3"/>
</dbReference>
<evidence type="ECO:0000259" key="13">
    <source>
        <dbReference type="PROSITE" id="PS50026"/>
    </source>
</evidence>
<protein>
    <recommendedName>
        <fullName evidence="4 11">Dolichyl-diphosphooligosaccharide--protein glycosyltransferase 48 kDa subunit</fullName>
        <shortName evidence="11">Oligosaccharyl transferase 48 kDa subunit</shortName>
    </recommendedName>
</protein>
<keyword evidence="9 10" id="KW-1015">Disulfide bond</keyword>
<evidence type="ECO:0000256" key="8">
    <source>
        <dbReference type="ARBA" id="ARBA00023136"/>
    </source>
</evidence>
<dbReference type="InterPro" id="IPR005013">
    <property type="entry name" value="DDOST_48_kDa_subunit"/>
</dbReference>
<feature type="disulfide bond" evidence="10">
    <location>
        <begin position="364"/>
        <end position="373"/>
    </location>
</feature>
<comment type="subunit">
    <text evidence="11">Component of the oligosaccharyltransferase (OST) complex.</text>
</comment>
<dbReference type="SMART" id="SM00282">
    <property type="entry name" value="LamG"/>
    <property type="match status" value="3"/>
</dbReference>
<dbReference type="Gene3D" id="2.60.40.10">
    <property type="entry name" value="Immunoglobulins"/>
    <property type="match status" value="1"/>
</dbReference>
<dbReference type="GO" id="GO:0008250">
    <property type="term" value="C:oligosaccharyltransferase complex"/>
    <property type="evidence" value="ECO:0007669"/>
    <property type="project" value="TreeGrafter"/>
</dbReference>
<dbReference type="Proteomes" id="UP001201812">
    <property type="component" value="Unassembled WGS sequence"/>
</dbReference>
<feature type="domain" description="Ig-like" evidence="14">
    <location>
        <begin position="89"/>
        <end position="185"/>
    </location>
</feature>
<reference evidence="15" key="1">
    <citation type="submission" date="2022-01" db="EMBL/GenBank/DDBJ databases">
        <title>Genome Sequence Resource for Two Populations of Ditylenchus destructor, the Migratory Endoparasitic Phytonematode.</title>
        <authorList>
            <person name="Zhang H."/>
            <person name="Lin R."/>
            <person name="Xie B."/>
        </authorList>
    </citation>
    <scope>NUCLEOTIDE SEQUENCE</scope>
    <source>
        <strain evidence="15">BazhouSP</strain>
    </source>
</reference>
<feature type="disulfide bond" evidence="10">
    <location>
        <begin position="741"/>
        <end position="750"/>
    </location>
</feature>